<dbReference type="STRING" id="708187.A0A1Q8RU62"/>
<feature type="compositionally biased region" description="Basic and acidic residues" evidence="6">
    <location>
        <begin position="409"/>
        <end position="439"/>
    </location>
</feature>
<comment type="subcellular location">
    <subcellularLocation>
        <location evidence="2">Peroxisome membrane</location>
        <topology evidence="2">Peripheral membrane protein</topology>
    </subcellularLocation>
</comment>
<feature type="compositionally biased region" description="Low complexity" evidence="6">
    <location>
        <begin position="20"/>
        <end position="34"/>
    </location>
</feature>
<feature type="region of interest" description="Disordered" evidence="6">
    <location>
        <begin position="855"/>
        <end position="880"/>
    </location>
</feature>
<dbReference type="OrthoDB" id="4097008at2759"/>
<dbReference type="Proteomes" id="UP000186583">
    <property type="component" value="Unassembled WGS sequence"/>
</dbReference>
<keyword evidence="8" id="KW-1185">Reference proteome</keyword>
<dbReference type="AlphaFoldDB" id="A0A1Q8RU62"/>
<feature type="region of interest" description="Disordered" evidence="6">
    <location>
        <begin position="213"/>
        <end position="321"/>
    </location>
</feature>
<evidence type="ECO:0000256" key="6">
    <source>
        <dbReference type="SAM" id="MobiDB-lite"/>
    </source>
</evidence>
<name>A0A1Q8RU62_9PEZI</name>
<protein>
    <recommendedName>
        <fullName evidence="4">Inheritance of peroxisomes protein 1</fullName>
    </recommendedName>
</protein>
<feature type="compositionally biased region" description="Basic and acidic residues" evidence="6">
    <location>
        <begin position="312"/>
        <end position="321"/>
    </location>
</feature>
<evidence type="ECO:0000256" key="2">
    <source>
        <dbReference type="ARBA" id="ARBA00004421"/>
    </source>
</evidence>
<reference evidence="7 8" key="1">
    <citation type="submission" date="2016-11" db="EMBL/GenBank/DDBJ databases">
        <title>Draft Genome Assembly of Colletotrichum chlorophyti a pathogen of herbaceous plants.</title>
        <authorList>
            <person name="Gan P."/>
            <person name="Narusaka M."/>
            <person name="Tsushima A."/>
            <person name="Narusaka Y."/>
            <person name="Takano Y."/>
            <person name="Shirasu K."/>
        </authorList>
    </citation>
    <scope>NUCLEOTIDE SEQUENCE [LARGE SCALE GENOMIC DNA]</scope>
    <source>
        <strain evidence="7 8">NTL11</strain>
    </source>
</reference>
<dbReference type="EMBL" id="MPGH01000089">
    <property type="protein sequence ID" value="OLN87713.1"/>
    <property type="molecule type" value="Genomic_DNA"/>
</dbReference>
<comment type="caution">
    <text evidence="7">The sequence shown here is derived from an EMBL/GenBank/DDBJ whole genome shotgun (WGS) entry which is preliminary data.</text>
</comment>
<feature type="region of interest" description="Disordered" evidence="6">
    <location>
        <begin position="183"/>
        <end position="202"/>
    </location>
</feature>
<dbReference type="Pfam" id="PF12634">
    <property type="entry name" value="Inp1"/>
    <property type="match status" value="1"/>
</dbReference>
<feature type="region of interest" description="Disordered" evidence="6">
    <location>
        <begin position="402"/>
        <end position="474"/>
    </location>
</feature>
<dbReference type="GO" id="GO:0045033">
    <property type="term" value="P:peroxisome inheritance"/>
    <property type="evidence" value="ECO:0007669"/>
    <property type="project" value="InterPro"/>
</dbReference>
<evidence type="ECO:0000256" key="4">
    <source>
        <dbReference type="ARBA" id="ARBA00021397"/>
    </source>
</evidence>
<comment type="function">
    <text evidence="1">Required for peroxisome inheritance.</text>
</comment>
<dbReference type="GO" id="GO:0005780">
    <property type="term" value="C:extrinsic component of intraperoxisomal membrane"/>
    <property type="evidence" value="ECO:0007669"/>
    <property type="project" value="InterPro"/>
</dbReference>
<feature type="region of interest" description="Disordered" evidence="6">
    <location>
        <begin position="1"/>
        <end position="34"/>
    </location>
</feature>
<feature type="compositionally biased region" description="Polar residues" evidence="6">
    <location>
        <begin position="610"/>
        <end position="623"/>
    </location>
</feature>
<feature type="compositionally biased region" description="Polar residues" evidence="6">
    <location>
        <begin position="221"/>
        <end position="232"/>
    </location>
</feature>
<evidence type="ECO:0000313" key="7">
    <source>
        <dbReference type="EMBL" id="OLN87713.1"/>
    </source>
</evidence>
<evidence type="ECO:0000256" key="3">
    <source>
        <dbReference type="ARBA" id="ARBA00010707"/>
    </source>
</evidence>
<dbReference type="InterPro" id="IPR024758">
    <property type="entry name" value="Inp1"/>
</dbReference>
<organism evidence="7 8">
    <name type="scientific">Colletotrichum chlorophyti</name>
    <dbReference type="NCBI Taxonomy" id="708187"/>
    <lineage>
        <taxon>Eukaryota</taxon>
        <taxon>Fungi</taxon>
        <taxon>Dikarya</taxon>
        <taxon>Ascomycota</taxon>
        <taxon>Pezizomycotina</taxon>
        <taxon>Sordariomycetes</taxon>
        <taxon>Hypocreomycetidae</taxon>
        <taxon>Glomerellales</taxon>
        <taxon>Glomerellaceae</taxon>
        <taxon>Colletotrichum</taxon>
    </lineage>
</organism>
<evidence type="ECO:0000313" key="8">
    <source>
        <dbReference type="Proteomes" id="UP000186583"/>
    </source>
</evidence>
<evidence type="ECO:0000256" key="5">
    <source>
        <dbReference type="ARBA" id="ARBA00023136"/>
    </source>
</evidence>
<feature type="compositionally biased region" description="Polar residues" evidence="6">
    <location>
        <begin position="678"/>
        <end position="690"/>
    </location>
</feature>
<feature type="region of interest" description="Disordered" evidence="6">
    <location>
        <begin position="678"/>
        <end position="698"/>
    </location>
</feature>
<feature type="compositionally biased region" description="Basic and acidic residues" evidence="6">
    <location>
        <begin position="290"/>
        <end position="301"/>
    </location>
</feature>
<accession>A0A1Q8RU62</accession>
<gene>
    <name evidence="7" type="ORF">CCHL11_05710</name>
</gene>
<feature type="compositionally biased region" description="Gly residues" evidence="6">
    <location>
        <begin position="871"/>
        <end position="880"/>
    </location>
</feature>
<sequence>MESLRSAHPAPRRVVTAPISSSSSTSRPTSSSSSFTGGLVETLYNHPNVKIVAFTAASRGRARSPGRGPADEPGSLSAFSQLERTIAIGPFRIYRTGSVAFLNCGSALQPMLPKSQCWALAEDSSKFVLQIRRPNYWRIEIPVADTHDQELAIALKGVWDQILQFEKTECPFKRSFTIALPDKPKTPVKKRPWTPPVKRPLPVLSTPAHEVEISPTPKALTPNTGRRASTASIRGRSEQRRLSVLGNDLRPDFQSRGTSVETSRSTERTRDEWDSSHDTSAILAEEETDAEARESIARETAPDDGPAPEVQVEQKDGNDKTGADIAAISSKRPKPIPVVVASETDNIVLEEILVSPVEKQPRESLDIGEAVSNADEPDDGPIDETPVNAIPPVLPFVMSASEAAPSPRGDTRSTEKDLPSHEETTRTLKSTEEMPKMLESEEESPLTTAGDDRIKPRSTTSQSQDCGVPPSEITEQLVTVEVSPKSPLSATTTTPTPTNIYDVIRNYEHKMAAAASESSPAANEDINRLEVAQPEGARPDEVGTVNDSQSGTDEEAVLEGSGVVGGGRRKKLRGFRAGRALVPPQLTLVTSPPSKSAMRSTPILEEGVSPTGSTDSFHSSRSWHSPVTPVPRSPVSDVSPTRFPYPHDNILIPKKPWHYRDISDLTVTPETRRTWDATSCITDDSSQESAATAPDMASEAVEQPDKVALSEDEAATTSVARRPYIRHRSTTSSISVGHRTLSPLPSAANLFVPTTAQARHHPLRSRLELVRRIPMAIVSKTCEVLLGPPSHLIALMIQVAAKIAAGQWRGMMFGFGEGGETIPVQWDYSDDEYSSWGEDDDYYLSQVESSRANSVIGTEDCENEAADGALDGAGRGWEVD</sequence>
<feature type="region of interest" description="Disordered" evidence="6">
    <location>
        <begin position="605"/>
        <end position="637"/>
    </location>
</feature>
<feature type="compositionally biased region" description="Basic and acidic residues" evidence="6">
    <location>
        <begin position="264"/>
        <end position="277"/>
    </location>
</feature>
<keyword evidence="5" id="KW-0472">Membrane</keyword>
<feature type="region of interest" description="Disordered" evidence="6">
    <location>
        <begin position="532"/>
        <end position="552"/>
    </location>
</feature>
<comment type="similarity">
    <text evidence="3">Belongs to the INP1 family.</text>
</comment>
<proteinExistence type="inferred from homology"/>
<evidence type="ECO:0000256" key="1">
    <source>
        <dbReference type="ARBA" id="ARBA00003594"/>
    </source>
</evidence>